<gene>
    <name evidence="2" type="ordered locus">Hbal_0043</name>
</gene>
<dbReference type="Proteomes" id="UP000002745">
    <property type="component" value="Chromosome"/>
</dbReference>
<dbReference type="RefSeq" id="WP_012777903.1">
    <property type="nucleotide sequence ID" value="NC_012982.1"/>
</dbReference>
<keyword evidence="1" id="KW-0472">Membrane</keyword>
<dbReference type="KEGG" id="hba:Hbal_0043"/>
<feature type="transmembrane region" description="Helical" evidence="1">
    <location>
        <begin position="12"/>
        <end position="32"/>
    </location>
</feature>
<keyword evidence="1" id="KW-0812">Transmembrane</keyword>
<name>C6XKE7_HIRBI</name>
<organism evidence="2 3">
    <name type="scientific">Hirschia baltica (strain ATCC 49814 / DSM 5838 / IFAM 1418)</name>
    <dbReference type="NCBI Taxonomy" id="582402"/>
    <lineage>
        <taxon>Bacteria</taxon>
        <taxon>Pseudomonadati</taxon>
        <taxon>Pseudomonadota</taxon>
        <taxon>Alphaproteobacteria</taxon>
        <taxon>Hyphomonadales</taxon>
        <taxon>Hyphomonadaceae</taxon>
        <taxon>Hirschia</taxon>
    </lineage>
</organism>
<dbReference type="EMBL" id="CP001678">
    <property type="protein sequence ID" value="ACT57745.1"/>
    <property type="molecule type" value="Genomic_DNA"/>
</dbReference>
<dbReference type="HOGENOM" id="CLU_1439276_0_0_5"/>
<dbReference type="PROSITE" id="PS51257">
    <property type="entry name" value="PROKAR_LIPOPROTEIN"/>
    <property type="match status" value="1"/>
</dbReference>
<protein>
    <submittedName>
        <fullName evidence="2">Uncharacterized protein</fullName>
    </submittedName>
</protein>
<keyword evidence="3" id="KW-1185">Reference proteome</keyword>
<sequence length="188" mass="20741">MMDKDSEKKTKLAPVIAMLCGLFTAFGCGFILSEPMGNFDAELAEHNDQTAQTPEIIPTSYQDVRTGGVQPAQNPAGGMPPKFGPAPEIVVMLKNDKEADRICDIFWKDKAAGRAEFDKLFQGQAGLTNLRLKRVSYSNEFVVDLNPDKVDARSDLKSEYMDAVKRLKKLQNIAYAEPNATAQPGKNR</sequence>
<dbReference type="AlphaFoldDB" id="C6XKE7"/>
<reference evidence="3" key="1">
    <citation type="journal article" date="2011" name="J. Bacteriol.">
        <title>Genome sequences of eight morphologically diverse alphaproteobacteria.</title>
        <authorList>
            <consortium name="US DOE Joint Genome Institute"/>
            <person name="Brown P.J."/>
            <person name="Kysela D.T."/>
            <person name="Buechlein A."/>
            <person name="Hemmerich C."/>
            <person name="Brun Y.V."/>
        </authorList>
    </citation>
    <scope>NUCLEOTIDE SEQUENCE [LARGE SCALE GENOMIC DNA]</scope>
    <source>
        <strain evidence="3">ATCC 49814 / DSM 5838 / IFAM 1418</strain>
    </source>
</reference>
<keyword evidence="1" id="KW-1133">Transmembrane helix</keyword>
<dbReference type="STRING" id="582402.Hbal_0043"/>
<proteinExistence type="predicted"/>
<evidence type="ECO:0000313" key="3">
    <source>
        <dbReference type="Proteomes" id="UP000002745"/>
    </source>
</evidence>
<evidence type="ECO:0000313" key="2">
    <source>
        <dbReference type="EMBL" id="ACT57745.1"/>
    </source>
</evidence>
<accession>C6XKE7</accession>
<evidence type="ECO:0000256" key="1">
    <source>
        <dbReference type="SAM" id="Phobius"/>
    </source>
</evidence>